<dbReference type="PROSITE" id="PS00760">
    <property type="entry name" value="SPASE_I_2"/>
    <property type="match status" value="1"/>
</dbReference>
<keyword evidence="9" id="KW-1185">Reference proteome</keyword>
<sequence length="297" mass="31695">MTGTPRRSIAARIGVTLLNLIAPGLGLLRVAGLRAAAGYLAAPTLLLLALAGFGWIAPTPGFAAFATVVLATMAALIALMIVAMVRTWRASRQRAPVKGWSRWYGIVAASIVAGVAANAAAEACHALYKPYYIPSEAMLPTLADKETFLTDMRGGRHPARGDIVLFDMPELHTVYIKRVVALPGDRVALVGGVPVINGRKARQVPVGGRTYRETLPGEAGSHAVLDLGPSDLDDMAERVVPPGQLFVLGDNRDRSADSRVPRSEFGTGWVPVRDVVGVPLFTYWNTDLSRIGRKLTP</sequence>
<evidence type="ECO:0000256" key="5">
    <source>
        <dbReference type="ARBA" id="ARBA00022801"/>
    </source>
</evidence>
<dbReference type="Pfam" id="PF10502">
    <property type="entry name" value="Peptidase_S26"/>
    <property type="match status" value="1"/>
</dbReference>
<comment type="caution">
    <text evidence="8">The sequence shown here is derived from an EMBL/GenBank/DDBJ whole genome shotgun (WGS) entry which is preliminary data.</text>
</comment>
<evidence type="ECO:0000256" key="6">
    <source>
        <dbReference type="RuleBase" id="RU362042"/>
    </source>
</evidence>
<keyword evidence="6" id="KW-0812">Transmembrane</keyword>
<comment type="caution">
    <text evidence="6">Lacks conserved residue(s) required for the propagation of feature annotation.</text>
</comment>
<dbReference type="EMBL" id="JAUQSZ010000008">
    <property type="protein sequence ID" value="MDO7843261.1"/>
    <property type="molecule type" value="Genomic_DNA"/>
</dbReference>
<feature type="transmembrane region" description="Helical" evidence="6">
    <location>
        <begin position="37"/>
        <end position="56"/>
    </location>
</feature>
<comment type="catalytic activity">
    <reaction evidence="1 6">
        <text>Cleavage of hydrophobic, N-terminal signal or leader sequences from secreted and periplasmic proteins.</text>
        <dbReference type="EC" id="3.4.21.89"/>
    </reaction>
</comment>
<organism evidence="8 9">
    <name type="scientific">Sphingomonas immobilis</name>
    <dbReference type="NCBI Taxonomy" id="3063997"/>
    <lineage>
        <taxon>Bacteria</taxon>
        <taxon>Pseudomonadati</taxon>
        <taxon>Pseudomonadota</taxon>
        <taxon>Alphaproteobacteria</taxon>
        <taxon>Sphingomonadales</taxon>
        <taxon>Sphingomonadaceae</taxon>
        <taxon>Sphingomonas</taxon>
    </lineage>
</organism>
<keyword evidence="6" id="KW-1133">Transmembrane helix</keyword>
<dbReference type="Proteomes" id="UP001176468">
    <property type="component" value="Unassembled WGS sequence"/>
</dbReference>
<comment type="similarity">
    <text evidence="2 6">Belongs to the peptidase S26 family.</text>
</comment>
<comment type="subcellular location">
    <subcellularLocation>
        <location evidence="6">Membrane</location>
        <topology evidence="6">Single-pass type II membrane protein</topology>
    </subcellularLocation>
</comment>
<dbReference type="RefSeq" id="WP_304561714.1">
    <property type="nucleotide sequence ID" value="NZ_JAUQSZ010000008.1"/>
</dbReference>
<name>A0ABT9A2P3_9SPHN</name>
<gene>
    <name evidence="8" type="primary">lepB</name>
    <name evidence="8" type="ORF">Q5H94_13075</name>
</gene>
<feature type="transmembrane region" description="Helical" evidence="6">
    <location>
        <begin position="62"/>
        <end position="82"/>
    </location>
</feature>
<protein>
    <recommendedName>
        <fullName evidence="4 6">Signal peptidase I</fullName>
        <ecNumber evidence="3 6">3.4.21.89</ecNumber>
    </recommendedName>
</protein>
<feature type="transmembrane region" description="Helical" evidence="6">
    <location>
        <begin position="103"/>
        <end position="121"/>
    </location>
</feature>
<feature type="domain" description="Peptidase S26" evidence="7">
    <location>
        <begin position="114"/>
        <end position="284"/>
    </location>
</feature>
<dbReference type="InterPro" id="IPR019533">
    <property type="entry name" value="Peptidase_S26"/>
</dbReference>
<evidence type="ECO:0000256" key="3">
    <source>
        <dbReference type="ARBA" id="ARBA00013208"/>
    </source>
</evidence>
<dbReference type="GO" id="GO:0009003">
    <property type="term" value="F:signal peptidase activity"/>
    <property type="evidence" value="ECO:0007669"/>
    <property type="project" value="UniProtKB-EC"/>
</dbReference>
<dbReference type="PRINTS" id="PR00727">
    <property type="entry name" value="LEADERPTASE"/>
</dbReference>
<evidence type="ECO:0000313" key="8">
    <source>
        <dbReference type="EMBL" id="MDO7843261.1"/>
    </source>
</evidence>
<dbReference type="PANTHER" id="PTHR43390">
    <property type="entry name" value="SIGNAL PEPTIDASE I"/>
    <property type="match status" value="1"/>
</dbReference>
<dbReference type="NCBIfam" id="TIGR02227">
    <property type="entry name" value="sigpep_I_bact"/>
    <property type="match status" value="1"/>
</dbReference>
<proteinExistence type="inferred from homology"/>
<evidence type="ECO:0000256" key="2">
    <source>
        <dbReference type="ARBA" id="ARBA00009370"/>
    </source>
</evidence>
<dbReference type="InterPro" id="IPR019758">
    <property type="entry name" value="Pept_S26A_signal_pept_1_CS"/>
</dbReference>
<dbReference type="SUPFAM" id="SSF51306">
    <property type="entry name" value="LexA/Signal peptidase"/>
    <property type="match status" value="1"/>
</dbReference>
<evidence type="ECO:0000259" key="7">
    <source>
        <dbReference type="Pfam" id="PF10502"/>
    </source>
</evidence>
<keyword evidence="5 6" id="KW-0378">Hydrolase</keyword>
<dbReference type="EC" id="3.4.21.89" evidence="3 6"/>
<dbReference type="Gene3D" id="2.10.109.10">
    <property type="entry name" value="Umud Fragment, subunit A"/>
    <property type="match status" value="1"/>
</dbReference>
<dbReference type="InterPro" id="IPR000223">
    <property type="entry name" value="Pept_S26A_signal_pept_1"/>
</dbReference>
<evidence type="ECO:0000256" key="4">
    <source>
        <dbReference type="ARBA" id="ARBA00019232"/>
    </source>
</evidence>
<accession>A0ABT9A2P3</accession>
<feature type="transmembrane region" description="Helical" evidence="6">
    <location>
        <begin position="12"/>
        <end position="30"/>
    </location>
</feature>
<dbReference type="CDD" id="cd06530">
    <property type="entry name" value="S26_SPase_I"/>
    <property type="match status" value="1"/>
</dbReference>
<dbReference type="PROSITE" id="PS00761">
    <property type="entry name" value="SPASE_I_3"/>
    <property type="match status" value="1"/>
</dbReference>
<dbReference type="InterPro" id="IPR019757">
    <property type="entry name" value="Pept_S26A_signal_pept_1_Lys-AS"/>
</dbReference>
<keyword evidence="6" id="KW-0645">Protease</keyword>
<keyword evidence="6" id="KW-0472">Membrane</keyword>
<dbReference type="InterPro" id="IPR036286">
    <property type="entry name" value="LexA/Signal_pep-like_sf"/>
</dbReference>
<dbReference type="PANTHER" id="PTHR43390:SF1">
    <property type="entry name" value="CHLOROPLAST PROCESSING PEPTIDASE"/>
    <property type="match status" value="1"/>
</dbReference>
<reference evidence="8" key="1">
    <citation type="submission" date="2023-07" db="EMBL/GenBank/DDBJ databases">
        <authorList>
            <person name="Kim M.K."/>
        </authorList>
    </citation>
    <scope>NUCLEOTIDE SEQUENCE</scope>
    <source>
        <strain evidence="8">CA1-15</strain>
    </source>
</reference>
<evidence type="ECO:0000256" key="1">
    <source>
        <dbReference type="ARBA" id="ARBA00000677"/>
    </source>
</evidence>
<evidence type="ECO:0000313" key="9">
    <source>
        <dbReference type="Proteomes" id="UP001176468"/>
    </source>
</evidence>